<evidence type="ECO:0000256" key="17">
    <source>
        <dbReference type="SAM" id="Phobius"/>
    </source>
</evidence>
<evidence type="ECO:0000256" key="11">
    <source>
        <dbReference type="ARBA" id="ARBA00023136"/>
    </source>
</evidence>
<evidence type="ECO:0000256" key="1">
    <source>
        <dbReference type="ARBA" id="ARBA00004651"/>
    </source>
</evidence>
<dbReference type="EC" id="3.6.1.27" evidence="3"/>
<evidence type="ECO:0000256" key="2">
    <source>
        <dbReference type="ARBA" id="ARBA00010621"/>
    </source>
</evidence>
<keyword evidence="6 17" id="KW-0812">Transmembrane</keyword>
<proteinExistence type="inferred from homology"/>
<keyword evidence="8" id="KW-0133">Cell shape</keyword>
<dbReference type="Pfam" id="PF02673">
    <property type="entry name" value="BacA"/>
    <property type="match status" value="1"/>
</dbReference>
<keyword evidence="9" id="KW-0573">Peptidoglycan synthesis</keyword>
<evidence type="ECO:0000256" key="6">
    <source>
        <dbReference type="ARBA" id="ARBA00022692"/>
    </source>
</evidence>
<protein>
    <recommendedName>
        <fullName evidence="4">Undecaprenyl-diphosphatase</fullName>
        <ecNumber evidence="3">3.6.1.27</ecNumber>
    </recommendedName>
    <alternativeName>
        <fullName evidence="15">Bacitracin resistance protein</fullName>
    </alternativeName>
    <alternativeName>
        <fullName evidence="14">Undecaprenyl pyrophosphate phosphatase</fullName>
    </alternativeName>
</protein>
<evidence type="ECO:0000256" key="10">
    <source>
        <dbReference type="ARBA" id="ARBA00022989"/>
    </source>
</evidence>
<dbReference type="AlphaFoldDB" id="A0A1Y4L8Z1"/>
<evidence type="ECO:0000256" key="15">
    <source>
        <dbReference type="ARBA" id="ARBA00032932"/>
    </source>
</evidence>
<comment type="caution">
    <text evidence="18">The sequence shown here is derived from an EMBL/GenBank/DDBJ whole genome shotgun (WGS) entry which is preliminary data.</text>
</comment>
<dbReference type="PANTHER" id="PTHR30622">
    <property type="entry name" value="UNDECAPRENYL-DIPHOSPHATASE"/>
    <property type="match status" value="1"/>
</dbReference>
<dbReference type="GO" id="GO:0005886">
    <property type="term" value="C:plasma membrane"/>
    <property type="evidence" value="ECO:0007669"/>
    <property type="project" value="UniProtKB-SubCell"/>
</dbReference>
<evidence type="ECO:0000256" key="9">
    <source>
        <dbReference type="ARBA" id="ARBA00022984"/>
    </source>
</evidence>
<comment type="catalytic activity">
    <reaction evidence="16">
        <text>di-trans,octa-cis-undecaprenyl diphosphate + H2O = di-trans,octa-cis-undecaprenyl phosphate + phosphate + H(+)</text>
        <dbReference type="Rhea" id="RHEA:28094"/>
        <dbReference type="ChEBI" id="CHEBI:15377"/>
        <dbReference type="ChEBI" id="CHEBI:15378"/>
        <dbReference type="ChEBI" id="CHEBI:43474"/>
        <dbReference type="ChEBI" id="CHEBI:58405"/>
        <dbReference type="ChEBI" id="CHEBI:60392"/>
        <dbReference type="EC" id="3.6.1.27"/>
    </reaction>
</comment>
<keyword evidence="5" id="KW-1003">Cell membrane</keyword>
<evidence type="ECO:0000256" key="16">
    <source>
        <dbReference type="ARBA" id="ARBA00047594"/>
    </source>
</evidence>
<comment type="subcellular location">
    <subcellularLocation>
        <location evidence="1">Cell membrane</location>
        <topology evidence="1">Multi-pass membrane protein</topology>
    </subcellularLocation>
</comment>
<feature type="transmembrane region" description="Helical" evidence="17">
    <location>
        <begin position="53"/>
        <end position="70"/>
    </location>
</feature>
<evidence type="ECO:0000313" key="19">
    <source>
        <dbReference type="Proteomes" id="UP000195897"/>
    </source>
</evidence>
<sequence>MLLSTKTGVEPIKFTAIECAVLLTGMLVAFLVSIISIRFLMSFIKKHNFRIFGWYRIALAAAAAIYFGFIE</sequence>
<dbReference type="GO" id="GO:0046677">
    <property type="term" value="P:response to antibiotic"/>
    <property type="evidence" value="ECO:0007669"/>
    <property type="project" value="UniProtKB-KW"/>
</dbReference>
<comment type="similarity">
    <text evidence="2">Belongs to the UppP family.</text>
</comment>
<name>A0A1Y4L8Z1_9FIRM</name>
<dbReference type="GO" id="GO:0008360">
    <property type="term" value="P:regulation of cell shape"/>
    <property type="evidence" value="ECO:0007669"/>
    <property type="project" value="UniProtKB-KW"/>
</dbReference>
<keyword evidence="7" id="KW-0378">Hydrolase</keyword>
<keyword evidence="12" id="KW-0046">Antibiotic resistance</keyword>
<dbReference type="GO" id="GO:0009252">
    <property type="term" value="P:peptidoglycan biosynthetic process"/>
    <property type="evidence" value="ECO:0007669"/>
    <property type="project" value="UniProtKB-KW"/>
</dbReference>
<evidence type="ECO:0000256" key="3">
    <source>
        <dbReference type="ARBA" id="ARBA00012374"/>
    </source>
</evidence>
<feature type="transmembrane region" description="Helical" evidence="17">
    <location>
        <begin position="20"/>
        <end position="41"/>
    </location>
</feature>
<gene>
    <name evidence="18" type="ORF">B5F17_13810</name>
</gene>
<keyword evidence="13" id="KW-0961">Cell wall biogenesis/degradation</keyword>
<evidence type="ECO:0000256" key="5">
    <source>
        <dbReference type="ARBA" id="ARBA00022475"/>
    </source>
</evidence>
<evidence type="ECO:0000256" key="12">
    <source>
        <dbReference type="ARBA" id="ARBA00023251"/>
    </source>
</evidence>
<dbReference type="EMBL" id="NFKK01000028">
    <property type="protein sequence ID" value="OUP50492.1"/>
    <property type="molecule type" value="Genomic_DNA"/>
</dbReference>
<evidence type="ECO:0000256" key="4">
    <source>
        <dbReference type="ARBA" id="ARBA00021581"/>
    </source>
</evidence>
<evidence type="ECO:0000256" key="14">
    <source>
        <dbReference type="ARBA" id="ARBA00032707"/>
    </source>
</evidence>
<dbReference type="InterPro" id="IPR003824">
    <property type="entry name" value="UppP"/>
</dbReference>
<evidence type="ECO:0000256" key="13">
    <source>
        <dbReference type="ARBA" id="ARBA00023316"/>
    </source>
</evidence>
<evidence type="ECO:0000313" key="18">
    <source>
        <dbReference type="EMBL" id="OUP50492.1"/>
    </source>
</evidence>
<dbReference type="GO" id="GO:0071555">
    <property type="term" value="P:cell wall organization"/>
    <property type="evidence" value="ECO:0007669"/>
    <property type="project" value="UniProtKB-KW"/>
</dbReference>
<keyword evidence="11 17" id="KW-0472">Membrane</keyword>
<keyword evidence="10 17" id="KW-1133">Transmembrane helix</keyword>
<evidence type="ECO:0000256" key="8">
    <source>
        <dbReference type="ARBA" id="ARBA00022960"/>
    </source>
</evidence>
<dbReference type="Proteomes" id="UP000195897">
    <property type="component" value="Unassembled WGS sequence"/>
</dbReference>
<evidence type="ECO:0000256" key="7">
    <source>
        <dbReference type="ARBA" id="ARBA00022801"/>
    </source>
</evidence>
<reference evidence="19" key="1">
    <citation type="submission" date="2017-04" db="EMBL/GenBank/DDBJ databases">
        <title>Function of individual gut microbiota members based on whole genome sequencing of pure cultures obtained from chicken caecum.</title>
        <authorList>
            <person name="Medvecky M."/>
            <person name="Cejkova D."/>
            <person name="Polansky O."/>
            <person name="Karasova D."/>
            <person name="Kubasova T."/>
            <person name="Cizek A."/>
            <person name="Rychlik I."/>
        </authorList>
    </citation>
    <scope>NUCLEOTIDE SEQUENCE [LARGE SCALE GENOMIC DNA]</scope>
    <source>
        <strain evidence="19">An180</strain>
    </source>
</reference>
<accession>A0A1Y4L8Z1</accession>
<dbReference type="PANTHER" id="PTHR30622:SF3">
    <property type="entry name" value="UNDECAPRENYL-DIPHOSPHATASE"/>
    <property type="match status" value="1"/>
</dbReference>
<dbReference type="GO" id="GO:0050380">
    <property type="term" value="F:undecaprenyl-diphosphatase activity"/>
    <property type="evidence" value="ECO:0007669"/>
    <property type="project" value="UniProtKB-EC"/>
</dbReference>
<organism evidence="18 19">
    <name type="scientific">Butyricicoccus pullicaecorum</name>
    <dbReference type="NCBI Taxonomy" id="501571"/>
    <lineage>
        <taxon>Bacteria</taxon>
        <taxon>Bacillati</taxon>
        <taxon>Bacillota</taxon>
        <taxon>Clostridia</taxon>
        <taxon>Eubacteriales</taxon>
        <taxon>Butyricicoccaceae</taxon>
        <taxon>Butyricicoccus</taxon>
    </lineage>
</organism>